<keyword evidence="6" id="KW-1185">Reference proteome</keyword>
<name>A0A813X563_ADIRI</name>
<feature type="region of interest" description="Disordered" evidence="3">
    <location>
        <begin position="357"/>
        <end position="407"/>
    </location>
</feature>
<sequence>MKASNDDSSNSLIYLVVLCRSKQQQQQQQQQGSCHPNGPTHNCRTYRKVSRFLPNGIYLLLVCLALQNSWQIPYITLYARIFCDAFQLFDFHQEELEDALLSDNPEEIHPFLQELLISLLTGLTRLHVNSSNMFMMLSSVLKRCDLTIDSSCSSFVMKISDDTISTTEWKEMGIFEKVTVLRALCDAKLNRPDIEQVTENIPADSLRFEPFGEDSRGNKLWYFGDTRLYSDSPSKDSETSTWQCVCRTLDEWNTFIENFRKTCSRKNSSLKDRKLLERLIELNADLPEIYARKERERHRRWTSYEPKRSSTRLEAKRQQRLELEEITQEQKARYEKFLEFKRRQEETIAKEKERLERNERVKRREERADRIRRRAAAGSSTGLVDGSEMSDNSNASSALNDESSNSIDTSDIHQKVLTLLRTNENSWPFLEPVTEELAPKYFSIIENPMDLATIQKKISAKAYVNNSSEFVRDVELMVANCEQYNGKRSILGRLANRLLRYFKDCWSEYQPVTPQCDDDIDEFNPLKRRLHESTSTTITRDKNNNTRPRKNYRQLAGLSDDEDDDEAEYVPVPSSKRARHSTPSVPIYITIDPNSPASIVYHDHSYFIRHESTDTNRRKTAIPISKPSLPTIQPQTQTQPQTSLPTVQVLNRLLLERQEKLRNSTTDPSTYPTTSSSSSTTTTTTTAIEFSAILRALLGKQGQHITIEKKLDQNTETTLSPSTASPQPIVIHQTQSDSST</sequence>
<proteinExistence type="predicted"/>
<dbReference type="AlphaFoldDB" id="A0A813X563"/>
<feature type="compositionally biased region" description="Acidic residues" evidence="3">
    <location>
        <begin position="559"/>
        <end position="568"/>
    </location>
</feature>
<feature type="region of interest" description="Disordered" evidence="3">
    <location>
        <begin position="531"/>
        <end position="580"/>
    </location>
</feature>
<protein>
    <recommendedName>
        <fullName evidence="4">Bromo domain-containing protein</fullName>
    </recommendedName>
</protein>
<dbReference type="Proteomes" id="UP000663828">
    <property type="component" value="Unassembled WGS sequence"/>
</dbReference>
<dbReference type="SUPFAM" id="SSF47370">
    <property type="entry name" value="Bromodomain"/>
    <property type="match status" value="1"/>
</dbReference>
<feature type="region of interest" description="Disordered" evidence="3">
    <location>
        <begin position="625"/>
        <end position="645"/>
    </location>
</feature>
<evidence type="ECO:0000256" key="3">
    <source>
        <dbReference type="SAM" id="MobiDB-lite"/>
    </source>
</evidence>
<dbReference type="PANTHER" id="PTHR47092:SF1">
    <property type="entry name" value="CHROMATIN REMODELING REGULATOR CECR2"/>
    <property type="match status" value="1"/>
</dbReference>
<reference evidence="5" key="1">
    <citation type="submission" date="2021-02" db="EMBL/GenBank/DDBJ databases">
        <authorList>
            <person name="Nowell W R."/>
        </authorList>
    </citation>
    <scope>NUCLEOTIDE SEQUENCE</scope>
</reference>
<feature type="region of interest" description="Disordered" evidence="3">
    <location>
        <begin position="661"/>
        <end position="683"/>
    </location>
</feature>
<dbReference type="InterPro" id="IPR029614">
    <property type="entry name" value="CECR2"/>
</dbReference>
<accession>A0A813X563</accession>
<evidence type="ECO:0000256" key="1">
    <source>
        <dbReference type="ARBA" id="ARBA00023117"/>
    </source>
</evidence>
<feature type="compositionally biased region" description="Polar residues" evidence="3">
    <location>
        <begin position="714"/>
        <end position="740"/>
    </location>
</feature>
<dbReference type="Pfam" id="PF00439">
    <property type="entry name" value="Bromodomain"/>
    <property type="match status" value="1"/>
</dbReference>
<dbReference type="Gene3D" id="1.20.920.10">
    <property type="entry name" value="Bromodomain-like"/>
    <property type="match status" value="1"/>
</dbReference>
<evidence type="ECO:0000313" key="5">
    <source>
        <dbReference type="EMBL" id="CAF0864772.1"/>
    </source>
</evidence>
<evidence type="ECO:0000256" key="2">
    <source>
        <dbReference type="PROSITE-ProRule" id="PRU00035"/>
    </source>
</evidence>
<organism evidence="5 6">
    <name type="scientific">Adineta ricciae</name>
    <name type="common">Rotifer</name>
    <dbReference type="NCBI Taxonomy" id="249248"/>
    <lineage>
        <taxon>Eukaryota</taxon>
        <taxon>Metazoa</taxon>
        <taxon>Spiralia</taxon>
        <taxon>Gnathifera</taxon>
        <taxon>Rotifera</taxon>
        <taxon>Eurotatoria</taxon>
        <taxon>Bdelloidea</taxon>
        <taxon>Adinetida</taxon>
        <taxon>Adinetidae</taxon>
        <taxon>Adineta</taxon>
    </lineage>
</organism>
<feature type="compositionally biased region" description="Low complexity" evidence="3">
    <location>
        <begin position="627"/>
        <end position="645"/>
    </location>
</feature>
<dbReference type="InterPro" id="IPR036427">
    <property type="entry name" value="Bromodomain-like_sf"/>
</dbReference>
<keyword evidence="1 2" id="KW-0103">Bromodomain</keyword>
<dbReference type="InterPro" id="IPR001487">
    <property type="entry name" value="Bromodomain"/>
</dbReference>
<dbReference type="GO" id="GO:0090537">
    <property type="term" value="C:CERF complex"/>
    <property type="evidence" value="ECO:0007669"/>
    <property type="project" value="InterPro"/>
</dbReference>
<evidence type="ECO:0000313" key="6">
    <source>
        <dbReference type="Proteomes" id="UP000663828"/>
    </source>
</evidence>
<feature type="compositionally biased region" description="Basic and acidic residues" evidence="3">
    <location>
        <begin position="357"/>
        <end position="369"/>
    </location>
</feature>
<dbReference type="SMART" id="SM00297">
    <property type="entry name" value="BROMO"/>
    <property type="match status" value="1"/>
</dbReference>
<dbReference type="PANTHER" id="PTHR47092">
    <property type="entry name" value="CAT EYE SYNDROME CRITICAL REGION PROTEIN 2"/>
    <property type="match status" value="1"/>
</dbReference>
<dbReference type="GO" id="GO:0006338">
    <property type="term" value="P:chromatin remodeling"/>
    <property type="evidence" value="ECO:0007669"/>
    <property type="project" value="InterPro"/>
</dbReference>
<feature type="compositionally biased region" description="Low complexity" evidence="3">
    <location>
        <begin position="664"/>
        <end position="683"/>
    </location>
</feature>
<dbReference type="EMBL" id="CAJNOR010000278">
    <property type="protein sequence ID" value="CAF0864772.1"/>
    <property type="molecule type" value="Genomic_DNA"/>
</dbReference>
<feature type="domain" description="Bromo" evidence="4">
    <location>
        <begin position="421"/>
        <end position="492"/>
    </location>
</feature>
<comment type="caution">
    <text evidence="5">The sequence shown here is derived from an EMBL/GenBank/DDBJ whole genome shotgun (WGS) entry which is preliminary data.</text>
</comment>
<feature type="region of interest" description="Disordered" evidence="3">
    <location>
        <begin position="712"/>
        <end position="740"/>
    </location>
</feature>
<dbReference type="PRINTS" id="PR00503">
    <property type="entry name" value="BROMODOMAIN"/>
</dbReference>
<evidence type="ECO:0000259" key="4">
    <source>
        <dbReference type="PROSITE" id="PS50014"/>
    </source>
</evidence>
<dbReference type="PROSITE" id="PS50014">
    <property type="entry name" value="BROMODOMAIN_2"/>
    <property type="match status" value="1"/>
</dbReference>
<feature type="compositionally biased region" description="Low complexity" evidence="3">
    <location>
        <begin position="390"/>
        <end position="406"/>
    </location>
</feature>
<gene>
    <name evidence="5" type="ORF">XAT740_LOCUS6177</name>
</gene>